<name>A0A8J6MBX7_9FIRM</name>
<reference evidence="2" key="1">
    <citation type="submission" date="2020-08" db="EMBL/GenBank/DDBJ databases">
        <title>Genome public.</title>
        <authorList>
            <person name="Liu C."/>
            <person name="Sun Q."/>
        </authorList>
    </citation>
    <scope>NUCLEOTIDE SEQUENCE</scope>
    <source>
        <strain evidence="2">NSJ-52</strain>
    </source>
</reference>
<evidence type="ECO:0000259" key="1">
    <source>
        <dbReference type="Pfam" id="PF13280"/>
    </source>
</evidence>
<dbReference type="PANTHER" id="PTHR34580:SF1">
    <property type="entry name" value="PROTEIN PAFC"/>
    <property type="match status" value="1"/>
</dbReference>
<accession>A0A8J6MBX7</accession>
<dbReference type="InterPro" id="IPR036390">
    <property type="entry name" value="WH_DNA-bd_sf"/>
</dbReference>
<feature type="domain" description="WYL" evidence="1">
    <location>
        <begin position="140"/>
        <end position="212"/>
    </location>
</feature>
<proteinExistence type="predicted"/>
<keyword evidence="3" id="KW-1185">Reference proteome</keyword>
<dbReference type="InterPro" id="IPR051534">
    <property type="entry name" value="CBASS_pafABC_assoc_protein"/>
</dbReference>
<dbReference type="AlphaFoldDB" id="A0A8J6MBX7"/>
<sequence length="320" mass="36552">MALTNRTLILFKYFWEATGEAHPVSLADISAQLKEHGITADPRTLRNDIEQLVEFGVDIVKERRVQNLYHVATRHFEAPEVKLLIDAVQSARFITPGKSKELVKRLTTFVSPGDAALLERHLYIDSRVKAVNESVYISVDRIQTAIAERRKIAFRYFDYSPAKERVHRNGGKVYSVSPYALLWNNDSYYLVGFHEHRQQIAKFRVDRIDGLRITQNASLQKPEDFDVSAYFTQEFSMLTGKTCHVTLLCENALMNSIIDRFGEDVSTQVVDESHFSVEVTVNLSSNFYGWVFASAGKMRIVEPQEAVKGFHRMMESFSSG</sequence>
<comment type="caution">
    <text evidence="2">The sequence shown here is derived from an EMBL/GenBank/DDBJ whole genome shotgun (WGS) entry which is preliminary data.</text>
</comment>
<dbReference type="RefSeq" id="WP_186918570.1">
    <property type="nucleotide sequence ID" value="NZ_JACOPQ010000002.1"/>
</dbReference>
<dbReference type="PROSITE" id="PS52050">
    <property type="entry name" value="WYL"/>
    <property type="match status" value="1"/>
</dbReference>
<protein>
    <submittedName>
        <fullName evidence="2">WYL domain-containing protein</fullName>
    </submittedName>
</protein>
<organism evidence="2 3">
    <name type="scientific">Lawsonibacter faecis</name>
    <dbReference type="NCBI Taxonomy" id="2763052"/>
    <lineage>
        <taxon>Bacteria</taxon>
        <taxon>Bacillati</taxon>
        <taxon>Bacillota</taxon>
        <taxon>Clostridia</taxon>
        <taxon>Eubacteriales</taxon>
        <taxon>Oscillospiraceae</taxon>
        <taxon>Lawsonibacter</taxon>
    </lineage>
</organism>
<dbReference type="InterPro" id="IPR026881">
    <property type="entry name" value="WYL_dom"/>
</dbReference>
<evidence type="ECO:0000313" key="3">
    <source>
        <dbReference type="Proteomes" id="UP000607645"/>
    </source>
</evidence>
<dbReference type="EMBL" id="JACOPQ010000002">
    <property type="protein sequence ID" value="MBC5736206.1"/>
    <property type="molecule type" value="Genomic_DNA"/>
</dbReference>
<evidence type="ECO:0000313" key="2">
    <source>
        <dbReference type="EMBL" id="MBC5736206.1"/>
    </source>
</evidence>
<dbReference type="Pfam" id="PF13280">
    <property type="entry name" value="WYL"/>
    <property type="match status" value="1"/>
</dbReference>
<dbReference type="Proteomes" id="UP000607645">
    <property type="component" value="Unassembled WGS sequence"/>
</dbReference>
<gene>
    <name evidence="2" type="ORF">H8S62_04165</name>
</gene>
<dbReference type="PANTHER" id="PTHR34580">
    <property type="match status" value="1"/>
</dbReference>
<dbReference type="SUPFAM" id="SSF46785">
    <property type="entry name" value="Winged helix' DNA-binding domain"/>
    <property type="match status" value="1"/>
</dbReference>